<organism evidence="1">
    <name type="scientific">Salmonella enterica</name>
    <name type="common">Salmonella choleraesuis</name>
    <dbReference type="NCBI Taxonomy" id="28901"/>
    <lineage>
        <taxon>Bacteria</taxon>
        <taxon>Pseudomonadati</taxon>
        <taxon>Pseudomonadota</taxon>
        <taxon>Gammaproteobacteria</taxon>
        <taxon>Enterobacterales</taxon>
        <taxon>Enterobacteriaceae</taxon>
        <taxon>Salmonella</taxon>
    </lineage>
</organism>
<protein>
    <submittedName>
        <fullName evidence="1">Uncharacterized protein</fullName>
    </submittedName>
</protein>
<dbReference type="EMBL" id="AAGJLM010000001">
    <property type="protein sequence ID" value="EBO7332115.1"/>
    <property type="molecule type" value="Genomic_DNA"/>
</dbReference>
<sequence>MKSTHIKKSVELTNQSKLESTIETMLRNFNHRTDNSMKVNGRTPEEVITITIYSRNGFEFKFNQHIEDIDGRNICLSIIRPPCFPPYR</sequence>
<proteinExistence type="predicted"/>
<evidence type="ECO:0000313" key="1">
    <source>
        <dbReference type="EMBL" id="EBO7332115.1"/>
    </source>
</evidence>
<comment type="caution">
    <text evidence="1">The sequence shown here is derived from an EMBL/GenBank/DDBJ whole genome shotgun (WGS) entry which is preliminary data.</text>
</comment>
<reference evidence="1" key="1">
    <citation type="submission" date="2018-08" db="EMBL/GenBank/DDBJ databases">
        <authorList>
            <consortium name="PulseNet: The National Subtyping Network for Foodborne Disease Surveillance"/>
            <person name="Tarr C.L."/>
            <person name="Trees E."/>
            <person name="Katz L.S."/>
            <person name="Carleton-Romer H.A."/>
            <person name="Stroika S."/>
            <person name="Kucerova Z."/>
            <person name="Roache K.F."/>
            <person name="Sabol A.L."/>
            <person name="Besser J."/>
            <person name="Gerner-Smidt P."/>
        </authorList>
    </citation>
    <scope>NUCLEOTIDE SEQUENCE</scope>
    <source>
        <strain evidence="1">PNUSAS049711</strain>
    </source>
</reference>
<name>A0A5U1J8T9_SALER</name>
<dbReference type="AlphaFoldDB" id="A0A5U1J8T9"/>
<gene>
    <name evidence="1" type="ORF">D0O76_00700</name>
</gene>
<accession>A0A5U1J8T9</accession>